<dbReference type="RefSeq" id="WP_268151301.1">
    <property type="nucleotide sequence ID" value="NZ_JAPPUW010000011.1"/>
</dbReference>
<name>A0A9X4R365_9BURK</name>
<dbReference type="Proteomes" id="UP001152766">
    <property type="component" value="Unassembled WGS sequence"/>
</dbReference>
<reference evidence="1" key="1">
    <citation type="submission" date="2019-02" db="EMBL/GenBank/DDBJ databases">
        <title>Draft genome of the type strain Pelomonas aquatica CCUG 52575T.</title>
        <authorList>
            <person name="Gomila M."/>
            <person name="Lalucat J."/>
        </authorList>
    </citation>
    <scope>NUCLEOTIDE SEQUENCE</scope>
    <source>
        <strain evidence="1">CCUG 52575</strain>
    </source>
</reference>
<dbReference type="InterPro" id="IPR036926">
    <property type="entry name" value="Thymidate_synth/dCMP_Mease_sf"/>
</dbReference>
<evidence type="ECO:0000313" key="1">
    <source>
        <dbReference type="EMBL" id="MDG0861732.1"/>
    </source>
</evidence>
<dbReference type="AlphaFoldDB" id="A0A9X4R365"/>
<proteinExistence type="predicted"/>
<keyword evidence="2" id="KW-1185">Reference proteome</keyword>
<organism evidence="1 2">
    <name type="scientific">Pelomonas aquatica</name>
    <dbReference type="NCBI Taxonomy" id="431058"/>
    <lineage>
        <taxon>Bacteria</taxon>
        <taxon>Pseudomonadati</taxon>
        <taxon>Pseudomonadota</taxon>
        <taxon>Betaproteobacteria</taxon>
        <taxon>Burkholderiales</taxon>
        <taxon>Sphaerotilaceae</taxon>
        <taxon>Roseateles</taxon>
    </lineage>
</organism>
<evidence type="ECO:0008006" key="3">
    <source>
        <dbReference type="Google" id="ProtNLM"/>
    </source>
</evidence>
<evidence type="ECO:0000313" key="2">
    <source>
        <dbReference type="Proteomes" id="UP001152766"/>
    </source>
</evidence>
<dbReference type="SUPFAM" id="SSF55831">
    <property type="entry name" value="Thymidylate synthase/dCMP hydroxymethylase"/>
    <property type="match status" value="1"/>
</dbReference>
<protein>
    <recommendedName>
        <fullName evidence="3">Thymidylate synthase/dCMP hydroxymethylase domain-containing protein</fullName>
    </recommendedName>
</protein>
<gene>
    <name evidence="1" type="ORF">EXJ73_04495</name>
</gene>
<comment type="caution">
    <text evidence="1">The sequence shown here is derived from an EMBL/GenBank/DDBJ whole genome shotgun (WGS) entry which is preliminary data.</text>
</comment>
<dbReference type="Gene3D" id="3.30.572.10">
    <property type="entry name" value="Thymidylate synthase/dCMP hydroxymethylase domain"/>
    <property type="match status" value="1"/>
</dbReference>
<sequence>MTARNVAGTTPLDGWRQGVQAVLTETEVFNLFTTIEQPIFFDLNWLQAHSPRRRGFVGDDLREVIKTIFPYDLAQRIADRPELYREYLRRHDRAMRFVRNRGTWGTYFERLVRFPDHPDTNQLETVISKLSTWPKRSGTSLVFHLSTPARDTPRTRGGPCWQFGEIVWHPGDRLDLVVVYRNHDFFNKALGNFIGLGQLLNFICAASGKTPGRLLCHSVHAYNGGKVEALRALAA</sequence>
<accession>A0A9X4R365</accession>
<dbReference type="EMBL" id="SGUG01000005">
    <property type="protein sequence ID" value="MDG0861732.1"/>
    <property type="molecule type" value="Genomic_DNA"/>
</dbReference>